<dbReference type="Pfam" id="PF03732">
    <property type="entry name" value="Retrotrans_gag"/>
    <property type="match status" value="1"/>
</dbReference>
<feature type="region of interest" description="Disordered" evidence="1">
    <location>
        <begin position="312"/>
        <end position="348"/>
    </location>
</feature>
<sequence length="703" mass="79848">MMLILRPDAAGVLRDRDGQAYNEDGQRIAEHGYVLAQGVDRHQLGVARHHGVNRADGRQMTLGDYNSPDLFYENRRAIRPPAFERSDDLGLQPAFYTLVSQHPFHGLPHEQPMDHIERFEDLVSIIKARVVSEDYLHRKLFSYSLAGEAASWLKELISGSLTTWQETKMAFLNNFTRNYYSYSYQAPSLPTSVSKMESMPEQIQESQQRILEISPLGRIESNLTTSCHAVLKESEDEFVEVEESEAHFVVAEVVSTDTNWCRPTPVPKSEKSHCDEAESTYLDTDLQDPSTRSLSVDRHHLGLYRHSSGTKVESTFDEAKSSELGTEESTPDSSSAQRSRRQTKSNQERRDEECRLKLVWLLYALSFDDCCKLQDPLQDYIKKMITNRISADDVSLLTKDISAILVYEDPEKKPTKRLLVAISELVSSMIECCIPEKLPDPERFVLDCSISTDITTRYVKELDSIEQVKLQASKLEDWSGDHLFSTRIQDEAQLGDKLLQIAEPHCRNSAEFRAADSVSIDTTMVSVDTSFDETDLYRPQHLAIDTKPRHTALESIDTIFVDRHPTRAEPAFSNKDSFRAGITAMSLGTAVTSTTAPLLLHPLPKQLRYSRSPPKPPDFLNMNFKFFKTVSRLSKPRVSRRALVRSFDDCVGKRSIPPIPKSRPADVTYFHGQPHAPTAYTPPWMMRRFSRKYLLPPSDPPDA</sequence>
<dbReference type="OrthoDB" id="778454at2759"/>
<comment type="caution">
    <text evidence="3">The sequence shown here is derived from an EMBL/GenBank/DDBJ whole genome shotgun (WGS) entry which is preliminary data.</text>
</comment>
<dbReference type="AlphaFoldDB" id="A0A8T2AE61"/>
<dbReference type="PANTHER" id="PTHR33223">
    <property type="entry name" value="CCHC-TYPE DOMAIN-CONTAINING PROTEIN"/>
    <property type="match status" value="1"/>
</dbReference>
<evidence type="ECO:0000256" key="1">
    <source>
        <dbReference type="SAM" id="MobiDB-lite"/>
    </source>
</evidence>
<evidence type="ECO:0000313" key="3">
    <source>
        <dbReference type="EMBL" id="KAG7572328.1"/>
    </source>
</evidence>
<evidence type="ECO:0000313" key="4">
    <source>
        <dbReference type="Proteomes" id="UP000694251"/>
    </source>
</evidence>
<organism evidence="3 4">
    <name type="scientific">Arabidopsis suecica</name>
    <name type="common">Swedish thale-cress</name>
    <name type="synonym">Cardaminopsis suecica</name>
    <dbReference type="NCBI Taxonomy" id="45249"/>
    <lineage>
        <taxon>Eukaryota</taxon>
        <taxon>Viridiplantae</taxon>
        <taxon>Streptophyta</taxon>
        <taxon>Embryophyta</taxon>
        <taxon>Tracheophyta</taxon>
        <taxon>Spermatophyta</taxon>
        <taxon>Magnoliopsida</taxon>
        <taxon>eudicotyledons</taxon>
        <taxon>Gunneridae</taxon>
        <taxon>Pentapetalae</taxon>
        <taxon>rosids</taxon>
        <taxon>malvids</taxon>
        <taxon>Brassicales</taxon>
        <taxon>Brassicaceae</taxon>
        <taxon>Camelineae</taxon>
        <taxon>Arabidopsis</taxon>
    </lineage>
</organism>
<evidence type="ECO:0000259" key="2">
    <source>
        <dbReference type="Pfam" id="PF03732"/>
    </source>
</evidence>
<proteinExistence type="predicted"/>
<dbReference type="EMBL" id="JAEFBJ010000009">
    <property type="protein sequence ID" value="KAG7572328.1"/>
    <property type="molecule type" value="Genomic_DNA"/>
</dbReference>
<reference evidence="3 4" key="1">
    <citation type="submission" date="2020-12" db="EMBL/GenBank/DDBJ databases">
        <title>Concerted genomic and epigenomic changes stabilize Arabidopsis allopolyploids.</title>
        <authorList>
            <person name="Chen Z."/>
        </authorList>
    </citation>
    <scope>NUCLEOTIDE SEQUENCE [LARGE SCALE GENOMIC DNA]</scope>
    <source>
        <strain evidence="3">As9502</strain>
        <tissue evidence="3">Leaf</tissue>
    </source>
</reference>
<feature type="region of interest" description="Disordered" evidence="1">
    <location>
        <begin position="259"/>
        <end position="293"/>
    </location>
</feature>
<dbReference type="Proteomes" id="UP000694251">
    <property type="component" value="Chromosome 9"/>
</dbReference>
<accession>A0A8T2AE61</accession>
<keyword evidence="4" id="KW-1185">Reference proteome</keyword>
<protein>
    <submittedName>
        <fullName evidence="3">Retrotransposon gag domain</fullName>
    </submittedName>
</protein>
<gene>
    <name evidence="3" type="ORF">ISN44_As09g006990</name>
</gene>
<dbReference type="PANTHER" id="PTHR33223:SF11">
    <property type="entry name" value="ELEMENT PROTEIN, PUTATIVE-RELATED"/>
    <property type="match status" value="1"/>
</dbReference>
<feature type="domain" description="Retrotransposon gag" evidence="2">
    <location>
        <begin position="139"/>
        <end position="181"/>
    </location>
</feature>
<name>A0A8T2AE61_ARASU</name>
<dbReference type="InterPro" id="IPR005162">
    <property type="entry name" value="Retrotrans_gag_dom"/>
</dbReference>